<protein>
    <submittedName>
        <fullName evidence="1">Uncharacterized protein</fullName>
    </submittedName>
</protein>
<reference evidence="1" key="1">
    <citation type="journal article" date="2015" name="Nature">
        <title>Complex archaea that bridge the gap between prokaryotes and eukaryotes.</title>
        <authorList>
            <person name="Spang A."/>
            <person name="Saw J.H."/>
            <person name="Jorgensen S.L."/>
            <person name="Zaremba-Niedzwiedzka K."/>
            <person name="Martijn J."/>
            <person name="Lind A.E."/>
            <person name="van Eijk R."/>
            <person name="Schleper C."/>
            <person name="Guy L."/>
            <person name="Ettema T.J."/>
        </authorList>
    </citation>
    <scope>NUCLEOTIDE SEQUENCE</scope>
</reference>
<feature type="non-terminal residue" evidence="1">
    <location>
        <position position="47"/>
    </location>
</feature>
<dbReference type="EMBL" id="LAZR01065332">
    <property type="protein sequence ID" value="KKK55769.1"/>
    <property type="molecule type" value="Genomic_DNA"/>
</dbReference>
<accession>A0A0F8YNM4</accession>
<dbReference type="AlphaFoldDB" id="A0A0F8YNM4"/>
<comment type="caution">
    <text evidence="1">The sequence shown here is derived from an EMBL/GenBank/DDBJ whole genome shotgun (WGS) entry which is preliminary data.</text>
</comment>
<evidence type="ECO:0000313" key="1">
    <source>
        <dbReference type="EMBL" id="KKK55769.1"/>
    </source>
</evidence>
<proteinExistence type="predicted"/>
<gene>
    <name evidence="1" type="ORF">LCGC14_3071220</name>
</gene>
<organism evidence="1">
    <name type="scientific">marine sediment metagenome</name>
    <dbReference type="NCBI Taxonomy" id="412755"/>
    <lineage>
        <taxon>unclassified sequences</taxon>
        <taxon>metagenomes</taxon>
        <taxon>ecological metagenomes</taxon>
    </lineage>
</organism>
<sequence>MPITFGLGYDIKEEFVNEFMKTSKETLALMDTMQGHIKTYLYRDAFK</sequence>
<name>A0A0F8YNM4_9ZZZZ</name>